<dbReference type="SMART" id="SM00609">
    <property type="entry name" value="VIT"/>
    <property type="match status" value="1"/>
</dbReference>
<reference evidence="3 4" key="1">
    <citation type="journal article" date="2022" name="Gigascience">
        <title>A chromosome-level genome assembly and annotation of the desert horned lizard, Phrynosoma platyrhinos, provides insight into chromosomal rearrangements among reptiles.</title>
        <authorList>
            <person name="Koochekian N."/>
            <person name="Ascanio A."/>
            <person name="Farleigh K."/>
            <person name="Card D.C."/>
            <person name="Schield D.R."/>
            <person name="Castoe T.A."/>
            <person name="Jezkova T."/>
        </authorList>
    </citation>
    <scope>NUCLEOTIDE SEQUENCE [LARGE SCALE GENOMIC DNA]</scope>
    <source>
        <strain evidence="3">NK-2021</strain>
    </source>
</reference>
<dbReference type="Gene3D" id="3.40.50.410">
    <property type="entry name" value="von Willebrand factor, type A domain"/>
    <property type="match status" value="1"/>
</dbReference>
<name>A0ABQ7TAX4_PHRPL</name>
<feature type="domain" description="VWFA" evidence="1">
    <location>
        <begin position="459"/>
        <end position="673"/>
    </location>
</feature>
<dbReference type="Proteomes" id="UP000826234">
    <property type="component" value="Unassembled WGS sequence"/>
</dbReference>
<comment type="caution">
    <text evidence="3">The sequence shown here is derived from an EMBL/GenBank/DDBJ whole genome shotgun (WGS) entry which is preliminary data.</text>
</comment>
<dbReference type="EMBL" id="JAIPUX010000521">
    <property type="protein sequence ID" value="KAH0626612.1"/>
    <property type="molecule type" value="Genomic_DNA"/>
</dbReference>
<evidence type="ECO:0000313" key="4">
    <source>
        <dbReference type="Proteomes" id="UP000826234"/>
    </source>
</evidence>
<accession>A0ABQ7TAX4</accession>
<keyword evidence="4" id="KW-1185">Reference proteome</keyword>
<dbReference type="PROSITE" id="PS51468">
    <property type="entry name" value="VIT"/>
    <property type="match status" value="1"/>
</dbReference>
<evidence type="ECO:0000259" key="2">
    <source>
        <dbReference type="PROSITE" id="PS51468"/>
    </source>
</evidence>
<dbReference type="InterPro" id="IPR013694">
    <property type="entry name" value="VIT"/>
</dbReference>
<dbReference type="PANTHER" id="PTHR45737">
    <property type="entry name" value="VON WILLEBRAND FACTOR A DOMAIN-CONTAINING PROTEIN 5A"/>
    <property type="match status" value="1"/>
</dbReference>
<dbReference type="InterPro" id="IPR036465">
    <property type="entry name" value="vWFA_dom_sf"/>
</dbReference>
<dbReference type="SUPFAM" id="SSF53300">
    <property type="entry name" value="vWA-like"/>
    <property type="match status" value="1"/>
</dbReference>
<dbReference type="InterPro" id="IPR002035">
    <property type="entry name" value="VWF_A"/>
</dbReference>
<proteinExistence type="predicted"/>
<evidence type="ECO:0008006" key="5">
    <source>
        <dbReference type="Google" id="ProtNLM"/>
    </source>
</evidence>
<dbReference type="Pfam" id="PF08487">
    <property type="entry name" value="VIT"/>
    <property type="match status" value="1"/>
</dbReference>
<evidence type="ECO:0000313" key="3">
    <source>
        <dbReference type="EMBL" id="KAH0626612.1"/>
    </source>
</evidence>
<dbReference type="Pfam" id="PF13768">
    <property type="entry name" value="VWA_3"/>
    <property type="match status" value="1"/>
</dbReference>
<dbReference type="PANTHER" id="PTHR45737:SF6">
    <property type="entry name" value="VON WILLEBRAND FACTOR A DOMAIN-CONTAINING PROTEIN 5A"/>
    <property type="match status" value="1"/>
</dbReference>
<evidence type="ECO:0000259" key="1">
    <source>
        <dbReference type="PROSITE" id="PS50234"/>
    </source>
</evidence>
<protein>
    <recommendedName>
        <fullName evidence="5">von Willebrand factor A domain containing 5A</fullName>
    </recommendedName>
</protein>
<organism evidence="3 4">
    <name type="scientific">Phrynosoma platyrhinos</name>
    <name type="common">Desert horned lizard</name>
    <dbReference type="NCBI Taxonomy" id="52577"/>
    <lineage>
        <taxon>Eukaryota</taxon>
        <taxon>Metazoa</taxon>
        <taxon>Chordata</taxon>
        <taxon>Craniata</taxon>
        <taxon>Vertebrata</taxon>
        <taxon>Euteleostomi</taxon>
        <taxon>Lepidosauria</taxon>
        <taxon>Squamata</taxon>
        <taxon>Bifurcata</taxon>
        <taxon>Unidentata</taxon>
        <taxon>Episquamata</taxon>
        <taxon>Toxicofera</taxon>
        <taxon>Iguania</taxon>
        <taxon>Phrynosomatidae</taxon>
        <taxon>Phrynosomatinae</taxon>
        <taxon>Phrynosoma</taxon>
    </lineage>
</organism>
<dbReference type="PROSITE" id="PS50234">
    <property type="entry name" value="VWFA"/>
    <property type="match status" value="1"/>
</dbReference>
<feature type="domain" description="VIT" evidence="2">
    <location>
        <begin position="179"/>
        <end position="309"/>
    </location>
</feature>
<sequence length="930" mass="101700">MPLSQCNLNGVAAQSGSRKDSAWSRIIGPESCSSDANQGRREEYVLGWDAEDRHPRTGLVHSKKEQPLGVAEYQGGCQQAEPELLGIVLHTPPPATWANSKPNAMVMGLGTVASLPLTSKKVPVAGYKEKGRRGRGRGRAKRKERLASSPFVFSSVVVLAKGGRSSKPPRIGRRSSSAMTTVCGLLTQSQQPVPLKGISVDVLVQGFIADVVSELQYKNEEKNPVEAVFVFPLDDEAAVYAFEGVIGGTRIEAQIREKKQAEQEYEDALSEGREAFMLGRENNTSDIFTCSLGNLPPDGEATLKLHYVQALAPEPDGAIRFVLPAVLNPRYVPQGLEETTITQSIARVPKGQLPYTLSLSATVESIYGINRIESKCTLEPLRYIVEDQTRAQVSLAEGHQFDRDVELLIYYKDVHKPSALFEAGKPGVAPGLLMGDPALLLTLYPSITAPKPGQSTTGEFIFLLDRSGSMDCATDYSQDSPMRIQSAKETLILLLKSLPLGCYFNIYGFGSTYDSFYPQSVEYTQKTMLESLERVKNLKADLGGTEILQPLKAIYSQPCREGHPRQSTGTLQLQYKIAVSLQALQSLKKALQPAVTKISLNWDLPPGLEVVLVGSGPHVIFQGQWCLIYAQIRGQLQSSHYTEGTAVLHYAFQDQTFMETAKFSLNTQEKDRLPVHRLAAQALLQELEGAKEMEKKRLALETSLSSGVVCSQTAYVGVSTELGKPIQGPLIHRNIPIAYHAFPQGGAMPQRMYLRSSLSSPQVACAQRVRKESGILSKCGKLSKRIFSKSAIHQSPCHSLQKEEDRMMCDIYLEDSADEAVKKESPLLNLVSLQNADGSWPLDSGLVLILGQSEATLKKTPSQVAPNVWATVLAILWLHSKASEQRDEWELLEAKALNWLQVAAGPQLADCVKAGNALLGTSVSLQVFGL</sequence>
<gene>
    <name evidence="3" type="ORF">JD844_001692</name>
</gene>